<evidence type="ECO:0000313" key="1">
    <source>
        <dbReference type="EMBL" id="KAJ9114418.1"/>
    </source>
</evidence>
<dbReference type="EMBL" id="JASBWS010000009">
    <property type="protein sequence ID" value="KAJ9114418.1"/>
    <property type="molecule type" value="Genomic_DNA"/>
</dbReference>
<protein>
    <submittedName>
        <fullName evidence="1">Uncharacterized protein</fullName>
    </submittedName>
</protein>
<gene>
    <name evidence="1" type="ORF">QFC20_001561</name>
</gene>
<name>A0ACC2WSF5_9TREE</name>
<organism evidence="1 2">
    <name type="scientific">Naganishia adeliensis</name>
    <dbReference type="NCBI Taxonomy" id="92952"/>
    <lineage>
        <taxon>Eukaryota</taxon>
        <taxon>Fungi</taxon>
        <taxon>Dikarya</taxon>
        <taxon>Basidiomycota</taxon>
        <taxon>Agaricomycotina</taxon>
        <taxon>Tremellomycetes</taxon>
        <taxon>Filobasidiales</taxon>
        <taxon>Filobasidiaceae</taxon>
        <taxon>Naganishia</taxon>
    </lineage>
</organism>
<keyword evidence="2" id="KW-1185">Reference proteome</keyword>
<comment type="caution">
    <text evidence="1">The sequence shown here is derived from an EMBL/GenBank/DDBJ whole genome shotgun (WGS) entry which is preliminary data.</text>
</comment>
<proteinExistence type="predicted"/>
<evidence type="ECO:0000313" key="2">
    <source>
        <dbReference type="Proteomes" id="UP001230649"/>
    </source>
</evidence>
<sequence>MSDMDTEKPNTSAQNGQTNGTSSAEVPPMPYPSDLFDDLDSDDEIAYTLPVYMNQTLSPALNLFQYPLHHRAPQVSEWAHARGEEVTARMKEKVSRFELEIPIDMRPEVWDEERAEGLGFVQDDPKKKGKGRAGDDGWGNKMRLRSESVPEVTGYWAGVVHDKALHLHPISRLQQLRPALGYLDAVEAQDRAEKERARRLANGEEDDDDDDEPEPGKASSKPKPKKEEAKTVQLQMAQAPEDAIPLRRGPKMGTGGTVGTTTQIRNKLVKALTAEAEDEWTPWKWDTDSDAMLGSLSRLLLPRKERVPLECETQPLDILSKKNIGEGARLIN</sequence>
<reference evidence="1" key="1">
    <citation type="submission" date="2023-04" db="EMBL/GenBank/DDBJ databases">
        <title>Draft Genome sequencing of Naganishia species isolated from polar environments using Oxford Nanopore Technology.</title>
        <authorList>
            <person name="Leo P."/>
            <person name="Venkateswaran K."/>
        </authorList>
    </citation>
    <scope>NUCLEOTIDE SEQUENCE</scope>
    <source>
        <strain evidence="1">MNA-CCFEE 5262</strain>
    </source>
</reference>
<dbReference type="Proteomes" id="UP001230649">
    <property type="component" value="Unassembled WGS sequence"/>
</dbReference>
<accession>A0ACC2WSF5</accession>